<evidence type="ECO:0000313" key="4">
    <source>
        <dbReference type="EMBL" id="MUH59191.1"/>
    </source>
</evidence>
<keyword evidence="2" id="KW-1133">Transmembrane helix</keyword>
<feature type="compositionally biased region" description="Polar residues" evidence="1">
    <location>
        <begin position="593"/>
        <end position="604"/>
    </location>
</feature>
<keyword evidence="5" id="KW-1185">Reference proteome</keyword>
<evidence type="ECO:0000256" key="2">
    <source>
        <dbReference type="SAM" id="Phobius"/>
    </source>
</evidence>
<proteinExistence type="predicted"/>
<keyword evidence="2" id="KW-0472">Membrane</keyword>
<reference evidence="4 5" key="1">
    <citation type="submission" date="2019-09" db="EMBL/GenBank/DDBJ databases">
        <title>Bifidobacterium canis sp. nov., isolated from the digestive tract of German Shepherd dog puppy.</title>
        <authorList>
            <person name="Bunesova V."/>
        </authorList>
    </citation>
    <scope>NUCLEOTIDE SEQUENCE [LARGE SCALE GENOMIC DNA]</scope>
    <source>
        <strain evidence="4 5">GSD1FS</strain>
    </source>
</reference>
<accession>A0A7K1J3S4</accession>
<dbReference type="Proteomes" id="UP000487882">
    <property type="component" value="Unassembled WGS sequence"/>
</dbReference>
<evidence type="ECO:0000256" key="1">
    <source>
        <dbReference type="SAM" id="MobiDB-lite"/>
    </source>
</evidence>
<dbReference type="EMBL" id="WNLP01000001">
    <property type="protein sequence ID" value="MUH59191.1"/>
    <property type="molecule type" value="Genomic_DNA"/>
</dbReference>
<sequence length="827" mass="88329">MSKHLSQPWRPVAMGTVAAVLAAGMTVAPAHATDTTPTPTPTSSATDTQDATRDRLESTVRAAEQELDRGLTYEDTQAAARLRTLTATARQLLTDTDTDTDRLEQADVQLRTVLDAMRGTSVQQRQFTQTLQRAQALDEHEYLPAGWAALQAALDEAGQVDVDTASATRFDTARTRLEHAIGALATAKWTFQGEQLHYDQATDSFTLTMDSDPKDQLTVTGPDGQSFTLTGPDAVFTQGADTLGVGVMERELHGTTPSGQQVTVHVAEPAGTPTTVHVDGLSTPPTAFTLTDNVWTARADAANLLGSTRGANGAVTDVTAWEGHDATLSDGTRLHATLGPVTLAQGEHGKRTWTRDITYTGRDAHGTVVRVIVTASHTYDPSAQLTLTATNGDGATTDVWSSGMRDATALPEAITLDALDNTRIGERYQLTVGGVDPTANTVRDTHVANSLGSNGERVFTVSYTVDRLNGTGTTPVARTVTVRQPFNPPAEDTTPTLAVLEGFMVNGQPLAGFKPTVTAYTITAKQGEKVTVTPVAGTGVKVVAGASRQTAYTTVQTWQVTGPDGSTRTYTVTLVREHTDKTADERFEPPTPTGQVSDKANPSETNTKLVSYGYTLNGEYHPQDATTFTIPEHGVLAWRSYAGQVVQPTGTRMHGMTWKYDLDVLAADHTTYGRTTLTVTYLTHDTHRAGLTGIKLDGTPIDGFTPDRLEYTVPVDNPDRYVLTPVFDKMTGMSVSMDKHGHDATIETVSADGLVTVTYRVHVTAKTPVDQVKDALAATGTTTSVLIWASVALAVVGLGALTATMITRRRHTTPDPTNGDGVSMRDE</sequence>
<gene>
    <name evidence="4" type="ORF">GSD1FS_0508</name>
</gene>
<keyword evidence="2" id="KW-0812">Transmembrane</keyword>
<protein>
    <submittedName>
        <fullName evidence="4">Cell surface protein</fullName>
    </submittedName>
</protein>
<feature type="chain" id="PRO_5029457156" evidence="3">
    <location>
        <begin position="33"/>
        <end position="827"/>
    </location>
</feature>
<feature type="region of interest" description="Disordered" evidence="1">
    <location>
        <begin position="30"/>
        <end position="52"/>
    </location>
</feature>
<feature type="transmembrane region" description="Helical" evidence="2">
    <location>
        <begin position="785"/>
        <end position="806"/>
    </location>
</feature>
<feature type="signal peptide" evidence="3">
    <location>
        <begin position="1"/>
        <end position="32"/>
    </location>
</feature>
<evidence type="ECO:0000313" key="5">
    <source>
        <dbReference type="Proteomes" id="UP000487882"/>
    </source>
</evidence>
<name>A0A7K1J3S4_9BIFI</name>
<comment type="caution">
    <text evidence="4">The sequence shown here is derived from an EMBL/GenBank/DDBJ whole genome shotgun (WGS) entry which is preliminary data.</text>
</comment>
<keyword evidence="3" id="KW-0732">Signal</keyword>
<organism evidence="4 5">
    <name type="scientific">Bifidobacterium canis</name>
    <dbReference type="NCBI Taxonomy" id="2610880"/>
    <lineage>
        <taxon>Bacteria</taxon>
        <taxon>Bacillati</taxon>
        <taxon>Actinomycetota</taxon>
        <taxon>Actinomycetes</taxon>
        <taxon>Bifidobacteriales</taxon>
        <taxon>Bifidobacteriaceae</taxon>
        <taxon>Bifidobacterium</taxon>
    </lineage>
</organism>
<feature type="compositionally biased region" description="Low complexity" evidence="1">
    <location>
        <begin position="30"/>
        <end position="49"/>
    </location>
</feature>
<feature type="region of interest" description="Disordered" evidence="1">
    <location>
        <begin position="579"/>
        <end position="604"/>
    </location>
</feature>
<dbReference type="RefSeq" id="WP_155588185.1">
    <property type="nucleotide sequence ID" value="NZ_WNLP01000001.1"/>
</dbReference>
<feature type="compositionally biased region" description="Basic and acidic residues" evidence="1">
    <location>
        <begin position="579"/>
        <end position="588"/>
    </location>
</feature>
<evidence type="ECO:0000256" key="3">
    <source>
        <dbReference type="SAM" id="SignalP"/>
    </source>
</evidence>
<dbReference type="AlphaFoldDB" id="A0A7K1J3S4"/>